<dbReference type="PANTHER" id="PTHR33963">
    <property type="entry name" value="MKRN2 OPPOSITE STRAND PROTEIN"/>
    <property type="match status" value="1"/>
</dbReference>
<dbReference type="PANTHER" id="PTHR33963:SF2">
    <property type="entry name" value="MKRN2 OPPOSITE STRAND PROTEIN"/>
    <property type="match status" value="1"/>
</dbReference>
<comment type="caution">
    <text evidence="2">The sequence shown here is derived from an EMBL/GenBank/DDBJ whole genome shotgun (WGS) entry which is preliminary data.</text>
</comment>
<keyword evidence="3" id="KW-1185">Reference proteome</keyword>
<name>A0AAV1QC65_SCOSC</name>
<dbReference type="InterPro" id="IPR032016">
    <property type="entry name" value="MKRN2OS-like"/>
</dbReference>
<feature type="domain" description="MKRN2 opposite strand protein-like C-terminal" evidence="1">
    <location>
        <begin position="45"/>
        <end position="204"/>
    </location>
</feature>
<dbReference type="Pfam" id="PF16044">
    <property type="entry name" value="DUF4796_C"/>
    <property type="match status" value="1"/>
</dbReference>
<organism evidence="2 3">
    <name type="scientific">Scomber scombrus</name>
    <name type="common">Atlantic mackerel</name>
    <name type="synonym">Scomber vernalis</name>
    <dbReference type="NCBI Taxonomy" id="13677"/>
    <lineage>
        <taxon>Eukaryota</taxon>
        <taxon>Metazoa</taxon>
        <taxon>Chordata</taxon>
        <taxon>Craniata</taxon>
        <taxon>Vertebrata</taxon>
        <taxon>Euteleostomi</taxon>
        <taxon>Actinopterygii</taxon>
        <taxon>Neopterygii</taxon>
        <taxon>Teleostei</taxon>
        <taxon>Neoteleostei</taxon>
        <taxon>Acanthomorphata</taxon>
        <taxon>Pelagiaria</taxon>
        <taxon>Scombriformes</taxon>
        <taxon>Scombridae</taxon>
        <taxon>Scomber</taxon>
    </lineage>
</organism>
<dbReference type="InterPro" id="IPR053921">
    <property type="entry name" value="MKRN2OS-like_C"/>
</dbReference>
<gene>
    <name evidence="2" type="ORF">FSCOSCO3_A004737</name>
</gene>
<dbReference type="Proteomes" id="UP001314229">
    <property type="component" value="Unassembled WGS sequence"/>
</dbReference>
<dbReference type="EMBL" id="CAWUFR010000776">
    <property type="protein sequence ID" value="CAK6981135.1"/>
    <property type="molecule type" value="Genomic_DNA"/>
</dbReference>
<evidence type="ECO:0000313" key="3">
    <source>
        <dbReference type="Proteomes" id="UP001314229"/>
    </source>
</evidence>
<dbReference type="AlphaFoldDB" id="A0AAV1QC65"/>
<accession>A0AAV1QC65</accession>
<sequence>MELRDLLRFSHCGRTVYRLEEPAACSGLRCPVCGQLVRFGLAEAPVRIRCPFRNGHHASCCFIMTSQQGAEGFREENQSELHVGVSTSAGVVFSYTEGGVTCQQQGWEQSIIIPLVAPGNDTLSSTTLWDKHLETFAHLDTWTPDRFNEEREFGSCCYGFALGFINHLMRSQGQQPISREHFTAQFVLPRMETTSRYLSVYQHVCRHGYHSID</sequence>
<reference evidence="2 3" key="1">
    <citation type="submission" date="2024-01" db="EMBL/GenBank/DDBJ databases">
        <authorList>
            <person name="Alioto T."/>
            <person name="Alioto T."/>
            <person name="Gomez Garrido J."/>
        </authorList>
    </citation>
    <scope>NUCLEOTIDE SEQUENCE [LARGE SCALE GENOMIC DNA]</scope>
</reference>
<evidence type="ECO:0000259" key="1">
    <source>
        <dbReference type="Pfam" id="PF16044"/>
    </source>
</evidence>
<evidence type="ECO:0000313" key="2">
    <source>
        <dbReference type="EMBL" id="CAK6981135.1"/>
    </source>
</evidence>
<protein>
    <submittedName>
        <fullName evidence="2">MKRN2 opposite strand, tandem duplicate 1</fullName>
    </submittedName>
</protein>
<proteinExistence type="predicted"/>